<dbReference type="CDD" id="cd05233">
    <property type="entry name" value="SDR_c"/>
    <property type="match status" value="1"/>
</dbReference>
<accession>A0A919CQW2</accession>
<dbReference type="RefSeq" id="WP_189991491.1">
    <property type="nucleotide sequence ID" value="NZ_BMZS01000007.1"/>
</dbReference>
<dbReference type="EMBL" id="BMZS01000007">
    <property type="protein sequence ID" value="GHD54718.1"/>
    <property type="molecule type" value="Genomic_DNA"/>
</dbReference>
<dbReference type="PANTHER" id="PTHR43008">
    <property type="entry name" value="BENZIL REDUCTASE"/>
    <property type="match status" value="1"/>
</dbReference>
<comment type="similarity">
    <text evidence="1">Belongs to the short-chain dehydrogenases/reductases (SDR) family.</text>
</comment>
<dbReference type="PANTHER" id="PTHR43008:SF7">
    <property type="entry name" value="SHORT CHAIN DEHYDROGENASE_REDUCTASE (AFU_ORTHOLOGUE AFUA_2G00830)"/>
    <property type="match status" value="1"/>
</dbReference>
<dbReference type="GO" id="GO:0050664">
    <property type="term" value="F:oxidoreductase activity, acting on NAD(P)H, oxygen as acceptor"/>
    <property type="evidence" value="ECO:0007669"/>
    <property type="project" value="TreeGrafter"/>
</dbReference>
<dbReference type="AlphaFoldDB" id="A0A919CQW2"/>
<organism evidence="3 4">
    <name type="scientific">Thalassobaculum fulvum</name>
    <dbReference type="NCBI Taxonomy" id="1633335"/>
    <lineage>
        <taxon>Bacteria</taxon>
        <taxon>Pseudomonadati</taxon>
        <taxon>Pseudomonadota</taxon>
        <taxon>Alphaproteobacteria</taxon>
        <taxon>Rhodospirillales</taxon>
        <taxon>Thalassobaculaceae</taxon>
        <taxon>Thalassobaculum</taxon>
    </lineage>
</organism>
<name>A0A919CQW2_9PROT</name>
<dbReference type="InterPro" id="IPR020904">
    <property type="entry name" value="Sc_DH/Rdtase_CS"/>
</dbReference>
<evidence type="ECO:0000313" key="3">
    <source>
        <dbReference type="EMBL" id="GHD54718.1"/>
    </source>
</evidence>
<protein>
    <submittedName>
        <fullName evidence="3">Short-chain dehydrogenase</fullName>
    </submittedName>
</protein>
<dbReference type="InterPro" id="IPR002347">
    <property type="entry name" value="SDR_fam"/>
</dbReference>
<reference evidence="3" key="1">
    <citation type="journal article" date="2014" name="Int. J. Syst. Evol. Microbiol.">
        <title>Complete genome sequence of Corynebacterium casei LMG S-19264T (=DSM 44701T), isolated from a smear-ripened cheese.</title>
        <authorList>
            <consortium name="US DOE Joint Genome Institute (JGI-PGF)"/>
            <person name="Walter F."/>
            <person name="Albersmeier A."/>
            <person name="Kalinowski J."/>
            <person name="Ruckert C."/>
        </authorList>
    </citation>
    <scope>NUCLEOTIDE SEQUENCE</scope>
    <source>
        <strain evidence="3">KCTC 42651</strain>
    </source>
</reference>
<comment type="caution">
    <text evidence="3">The sequence shown here is derived from an EMBL/GenBank/DDBJ whole genome shotgun (WGS) entry which is preliminary data.</text>
</comment>
<sequence>MTHPVLGSHRAAVVTGAASGIGLATCERFAALGMPVCLIDLEDDALERARDRVAAHVAHPHQQVIAVAADVSNAAEMEATAEHVQDRLGPVAMLMNNAVTRTGGGVWASPDDWRKAFEVNFWGVTNGVNAFVPAMIAHGEPAMVVNCGSKQGITNPPGNTAYNVTKSAVKSYTEGLQHELRNTAGCQVTAHLLVPGWTTTGNRPHNPGAWLPEQVVDRMIGALEAGDFYIVCPDNEVTPEMDRARILWGAGDITENRPALSRWHPDWQAAFAAFKPGE</sequence>
<evidence type="ECO:0000256" key="1">
    <source>
        <dbReference type="ARBA" id="ARBA00006484"/>
    </source>
</evidence>
<dbReference type="Proteomes" id="UP000630353">
    <property type="component" value="Unassembled WGS sequence"/>
</dbReference>
<reference evidence="3" key="2">
    <citation type="submission" date="2020-09" db="EMBL/GenBank/DDBJ databases">
        <authorList>
            <person name="Sun Q."/>
            <person name="Kim S."/>
        </authorList>
    </citation>
    <scope>NUCLEOTIDE SEQUENCE</scope>
    <source>
        <strain evidence="3">KCTC 42651</strain>
    </source>
</reference>
<dbReference type="PRINTS" id="PR00081">
    <property type="entry name" value="GDHRDH"/>
</dbReference>
<dbReference type="SUPFAM" id="SSF51735">
    <property type="entry name" value="NAD(P)-binding Rossmann-fold domains"/>
    <property type="match status" value="1"/>
</dbReference>
<dbReference type="Pfam" id="PF00106">
    <property type="entry name" value="adh_short"/>
    <property type="match status" value="1"/>
</dbReference>
<keyword evidence="2" id="KW-0560">Oxidoreductase</keyword>
<gene>
    <name evidence="3" type="ORF">GCM10017083_32600</name>
</gene>
<proteinExistence type="inferred from homology"/>
<keyword evidence="4" id="KW-1185">Reference proteome</keyword>
<dbReference type="InterPro" id="IPR036291">
    <property type="entry name" value="NAD(P)-bd_dom_sf"/>
</dbReference>
<dbReference type="Gene3D" id="3.40.50.720">
    <property type="entry name" value="NAD(P)-binding Rossmann-like Domain"/>
    <property type="match status" value="1"/>
</dbReference>
<evidence type="ECO:0000313" key="4">
    <source>
        <dbReference type="Proteomes" id="UP000630353"/>
    </source>
</evidence>
<dbReference type="PROSITE" id="PS00061">
    <property type="entry name" value="ADH_SHORT"/>
    <property type="match status" value="1"/>
</dbReference>
<evidence type="ECO:0000256" key="2">
    <source>
        <dbReference type="ARBA" id="ARBA00023002"/>
    </source>
</evidence>